<dbReference type="GO" id="GO:0006400">
    <property type="term" value="P:tRNA modification"/>
    <property type="evidence" value="ECO:0007669"/>
    <property type="project" value="TreeGrafter"/>
</dbReference>
<feature type="site" description="Interaction with substrate tRNA" evidence="10">
    <location>
        <position position="127"/>
    </location>
</feature>
<keyword evidence="6 10" id="KW-0547">Nucleotide-binding</keyword>
<dbReference type="GO" id="GO:0052381">
    <property type="term" value="F:tRNA dimethylallyltransferase activity"/>
    <property type="evidence" value="ECO:0007669"/>
    <property type="project" value="UniProtKB-UniRule"/>
</dbReference>
<comment type="caution">
    <text evidence="14">The sequence shown here is derived from an EMBL/GenBank/DDBJ whole genome shotgun (WGS) entry which is preliminary data.</text>
</comment>
<dbReference type="NCBIfam" id="TIGR00174">
    <property type="entry name" value="miaA"/>
    <property type="match status" value="1"/>
</dbReference>
<evidence type="ECO:0000256" key="8">
    <source>
        <dbReference type="ARBA" id="ARBA00022842"/>
    </source>
</evidence>
<feature type="site" description="Interaction with substrate tRNA" evidence="10">
    <location>
        <position position="105"/>
    </location>
</feature>
<dbReference type="InterPro" id="IPR018022">
    <property type="entry name" value="IPT"/>
</dbReference>
<evidence type="ECO:0000256" key="3">
    <source>
        <dbReference type="ARBA" id="ARBA00005842"/>
    </source>
</evidence>
<proteinExistence type="inferred from homology"/>
<dbReference type="Gene3D" id="3.40.50.300">
    <property type="entry name" value="P-loop containing nucleotide triphosphate hydrolases"/>
    <property type="match status" value="1"/>
</dbReference>
<dbReference type="Gene3D" id="1.10.20.140">
    <property type="match status" value="1"/>
</dbReference>
<comment type="caution">
    <text evidence="10">Lacks conserved residue(s) required for the propagation of feature annotation.</text>
</comment>
<dbReference type="CDD" id="cd02019">
    <property type="entry name" value="NK"/>
    <property type="match status" value="1"/>
</dbReference>
<name>A0A831U0S0_GEOME</name>
<dbReference type="PANTHER" id="PTHR11088">
    <property type="entry name" value="TRNA DIMETHYLALLYLTRANSFERASE"/>
    <property type="match status" value="1"/>
</dbReference>
<evidence type="ECO:0000313" key="14">
    <source>
        <dbReference type="EMBL" id="HEN43111.1"/>
    </source>
</evidence>
<evidence type="ECO:0000256" key="6">
    <source>
        <dbReference type="ARBA" id="ARBA00022741"/>
    </source>
</evidence>
<dbReference type="Pfam" id="PF01715">
    <property type="entry name" value="IPPT"/>
    <property type="match status" value="1"/>
</dbReference>
<evidence type="ECO:0000256" key="9">
    <source>
        <dbReference type="ARBA" id="ARBA00049563"/>
    </source>
</evidence>
<dbReference type="PANTHER" id="PTHR11088:SF60">
    <property type="entry name" value="TRNA DIMETHYLALLYLTRANSFERASE"/>
    <property type="match status" value="1"/>
</dbReference>
<evidence type="ECO:0000256" key="1">
    <source>
        <dbReference type="ARBA" id="ARBA00001946"/>
    </source>
</evidence>
<dbReference type="EC" id="2.5.1.75" evidence="10"/>
<feature type="binding site" evidence="10">
    <location>
        <begin position="16"/>
        <end position="21"/>
    </location>
    <ligand>
        <name>substrate</name>
    </ligand>
</feature>
<sequence length="309" mass="35180">MRKEEKIGLVIVQGPTASGKSALALELAERFGGEIVNADSMQVYRGMDIGTAKPSREERERIPHHLYDLVDPDVNFTAADFREHASRIIEEIHRRGKRAILVGGTGLYIRILTRGLVDSPGGDEDIRRELETEARREGLEALHRRLSVVDPVTAVRLHPNDGVRIVRALEVYLLTGRPLSSFHEEHRFADDPYRCLKLGITLDREILYRRVEERVDRMIADGLVEEVRGLLAAGYAPSLKAMGSIGYREICGHLAGEYPLEEAVRRIKQSTRQYAKRQLTWFRRDSEIIWVEYPGESASIFSTVMEFHH</sequence>
<accession>A0A831U0S0</accession>
<protein>
    <recommendedName>
        <fullName evidence="10">tRNA dimethylallyltransferase</fullName>
        <ecNumber evidence="10">2.5.1.75</ecNumber>
    </recommendedName>
    <alternativeName>
        <fullName evidence="10">Dimethylallyl diphosphate:tRNA dimethylallyltransferase</fullName>
        <shortName evidence="10">DMAPP:tRNA dimethylallyltransferase</shortName>
        <shortName evidence="10">DMATase</shortName>
    </alternativeName>
    <alternativeName>
        <fullName evidence="10">Isopentenyl-diphosphate:tRNA isopentenyltransferase</fullName>
        <shortName evidence="10">IPP transferase</shortName>
        <shortName evidence="10">IPPT</shortName>
        <shortName evidence="10">IPTase</shortName>
    </alternativeName>
</protein>
<dbReference type="EMBL" id="DSOV01000054">
    <property type="protein sequence ID" value="HEN43111.1"/>
    <property type="molecule type" value="Genomic_DNA"/>
</dbReference>
<keyword evidence="8 10" id="KW-0460">Magnesium</keyword>
<organism evidence="14">
    <name type="scientific">Geobacter metallireducens</name>
    <dbReference type="NCBI Taxonomy" id="28232"/>
    <lineage>
        <taxon>Bacteria</taxon>
        <taxon>Pseudomonadati</taxon>
        <taxon>Thermodesulfobacteriota</taxon>
        <taxon>Desulfuromonadia</taxon>
        <taxon>Geobacterales</taxon>
        <taxon>Geobacteraceae</taxon>
        <taxon>Geobacter</taxon>
    </lineage>
</organism>
<keyword evidence="4 10" id="KW-0808">Transferase</keyword>
<dbReference type="AlphaFoldDB" id="A0A831U0S0"/>
<evidence type="ECO:0000256" key="11">
    <source>
        <dbReference type="RuleBase" id="RU003783"/>
    </source>
</evidence>
<evidence type="ECO:0000256" key="12">
    <source>
        <dbReference type="RuleBase" id="RU003784"/>
    </source>
</evidence>
<evidence type="ECO:0000256" key="2">
    <source>
        <dbReference type="ARBA" id="ARBA00003213"/>
    </source>
</evidence>
<evidence type="ECO:0000256" key="4">
    <source>
        <dbReference type="ARBA" id="ARBA00022679"/>
    </source>
</evidence>
<keyword evidence="5 10" id="KW-0819">tRNA processing</keyword>
<feature type="region of interest" description="Interaction with substrate tRNA" evidence="10">
    <location>
        <begin position="39"/>
        <end position="42"/>
    </location>
</feature>
<dbReference type="FunFam" id="1.10.20.140:FF:000001">
    <property type="entry name" value="tRNA dimethylallyltransferase"/>
    <property type="match status" value="1"/>
</dbReference>
<comment type="similarity">
    <text evidence="3 10 13">Belongs to the IPP transferase family.</text>
</comment>
<comment type="catalytic activity">
    <reaction evidence="9 10 11">
        <text>adenosine(37) in tRNA + dimethylallyl diphosphate = N(6)-dimethylallyladenosine(37) in tRNA + diphosphate</text>
        <dbReference type="Rhea" id="RHEA:26482"/>
        <dbReference type="Rhea" id="RHEA-COMP:10162"/>
        <dbReference type="Rhea" id="RHEA-COMP:10375"/>
        <dbReference type="ChEBI" id="CHEBI:33019"/>
        <dbReference type="ChEBI" id="CHEBI:57623"/>
        <dbReference type="ChEBI" id="CHEBI:74411"/>
        <dbReference type="ChEBI" id="CHEBI:74415"/>
        <dbReference type="EC" id="2.5.1.75"/>
    </reaction>
</comment>
<comment type="cofactor">
    <cofactor evidence="1 10">
        <name>Mg(2+)</name>
        <dbReference type="ChEBI" id="CHEBI:18420"/>
    </cofactor>
</comment>
<dbReference type="SUPFAM" id="SSF52540">
    <property type="entry name" value="P-loop containing nucleoside triphosphate hydrolases"/>
    <property type="match status" value="2"/>
</dbReference>
<dbReference type="HAMAP" id="MF_00185">
    <property type="entry name" value="IPP_trans"/>
    <property type="match status" value="1"/>
</dbReference>
<comment type="function">
    <text evidence="2 10 12">Catalyzes the transfer of a dimethylallyl group onto the adenine at position 37 in tRNAs that read codons beginning with uridine, leading to the formation of N6-(dimethylallyl)adenosine (i(6)A).</text>
</comment>
<evidence type="ECO:0000256" key="10">
    <source>
        <dbReference type="HAMAP-Rule" id="MF_00185"/>
    </source>
</evidence>
<evidence type="ECO:0000256" key="7">
    <source>
        <dbReference type="ARBA" id="ARBA00022840"/>
    </source>
</evidence>
<reference evidence="14" key="1">
    <citation type="journal article" date="2020" name="mSystems">
        <title>Genome- and Community-Level Interaction Insights into Carbon Utilization and Element Cycling Functions of Hydrothermarchaeota in Hydrothermal Sediment.</title>
        <authorList>
            <person name="Zhou Z."/>
            <person name="Liu Y."/>
            <person name="Xu W."/>
            <person name="Pan J."/>
            <person name="Luo Z.H."/>
            <person name="Li M."/>
        </authorList>
    </citation>
    <scope>NUCLEOTIDE SEQUENCE [LARGE SCALE GENOMIC DNA]</scope>
    <source>
        <strain evidence="14">SpSt-349</strain>
    </source>
</reference>
<dbReference type="InterPro" id="IPR027417">
    <property type="entry name" value="P-loop_NTPase"/>
</dbReference>
<comment type="subunit">
    <text evidence="10">Monomer.</text>
</comment>
<evidence type="ECO:0000256" key="13">
    <source>
        <dbReference type="RuleBase" id="RU003785"/>
    </source>
</evidence>
<feature type="binding site" evidence="10">
    <location>
        <begin position="14"/>
        <end position="21"/>
    </location>
    <ligand>
        <name>ATP</name>
        <dbReference type="ChEBI" id="CHEBI:30616"/>
    </ligand>
</feature>
<dbReference type="GO" id="GO:0005524">
    <property type="term" value="F:ATP binding"/>
    <property type="evidence" value="ECO:0007669"/>
    <property type="project" value="UniProtKB-UniRule"/>
</dbReference>
<gene>
    <name evidence="10 14" type="primary">miaA</name>
    <name evidence="14" type="ORF">ENQ87_12220</name>
</gene>
<evidence type="ECO:0000256" key="5">
    <source>
        <dbReference type="ARBA" id="ARBA00022694"/>
    </source>
</evidence>
<keyword evidence="7 10" id="KW-0067">ATP-binding</keyword>
<dbReference type="InterPro" id="IPR039657">
    <property type="entry name" value="Dimethylallyltransferase"/>
</dbReference>